<feature type="coiled-coil region" evidence="1">
    <location>
        <begin position="161"/>
        <end position="202"/>
    </location>
</feature>
<protein>
    <recommendedName>
        <fullName evidence="3">AMP-dependent synthetase/ligase domain-containing protein</fullName>
    </recommendedName>
</protein>
<accession>A0A1X7TGL1</accession>
<dbReference type="InterPro" id="IPR042099">
    <property type="entry name" value="ANL_N_sf"/>
</dbReference>
<keyword evidence="1" id="KW-0175">Coiled coil</keyword>
<dbReference type="Pfam" id="PF00501">
    <property type="entry name" value="AMP-binding"/>
    <property type="match status" value="1"/>
</dbReference>
<evidence type="ECO:0000313" key="4">
    <source>
        <dbReference type="EnsemblMetazoa" id="Aqu2.1.13835_001"/>
    </source>
</evidence>
<dbReference type="STRING" id="400682.A0A1X7TGL1"/>
<dbReference type="OrthoDB" id="3633556at2759"/>
<feature type="compositionally biased region" description="Basic and acidic residues" evidence="2">
    <location>
        <begin position="1"/>
        <end position="16"/>
    </location>
</feature>
<proteinExistence type="predicted"/>
<evidence type="ECO:0000259" key="3">
    <source>
        <dbReference type="Pfam" id="PF00501"/>
    </source>
</evidence>
<evidence type="ECO:0000256" key="1">
    <source>
        <dbReference type="SAM" id="Coils"/>
    </source>
</evidence>
<dbReference type="eggNOG" id="KOG1256">
    <property type="taxonomic scope" value="Eukaryota"/>
</dbReference>
<evidence type="ECO:0000256" key="2">
    <source>
        <dbReference type="SAM" id="MobiDB-lite"/>
    </source>
</evidence>
<sequence length="245" mass="27268">MATRAEDTSEAVDTKEATSPQWTVKPDGEINIKGGSSEDDPTPVTILDTLNDIVSQYGDRPALKVKRGGEWKTWKYTQYHADVQRVAKSCIAIGLEPHYGVSIIGFNSPEWAMTFMGTIMVLGGPLLIGGPGQNAPPAPPPYWQPCIEQEAVIIEGAYSQITNLTLELELERAKNRELENQIAQFNENLEETVTQLDETGRQLDIATADLQAKDDEIFQLHRLIQEKDQTLLEMTSKGNERQRGE</sequence>
<organism evidence="4">
    <name type="scientific">Amphimedon queenslandica</name>
    <name type="common">Sponge</name>
    <dbReference type="NCBI Taxonomy" id="400682"/>
    <lineage>
        <taxon>Eukaryota</taxon>
        <taxon>Metazoa</taxon>
        <taxon>Porifera</taxon>
        <taxon>Demospongiae</taxon>
        <taxon>Heteroscleromorpha</taxon>
        <taxon>Haplosclerida</taxon>
        <taxon>Niphatidae</taxon>
        <taxon>Amphimedon</taxon>
    </lineage>
</organism>
<dbReference type="Gene3D" id="3.40.50.12780">
    <property type="entry name" value="N-terminal domain of ligase-like"/>
    <property type="match status" value="1"/>
</dbReference>
<feature type="domain" description="AMP-dependent synthetase/ligase" evidence="3">
    <location>
        <begin position="54"/>
        <end position="120"/>
    </location>
</feature>
<reference evidence="4" key="1">
    <citation type="submission" date="2017-05" db="UniProtKB">
        <authorList>
            <consortium name="EnsemblMetazoa"/>
        </authorList>
    </citation>
    <scope>IDENTIFICATION</scope>
</reference>
<dbReference type="AlphaFoldDB" id="A0A1X7TGL1"/>
<dbReference type="InParanoid" id="A0A1X7TGL1"/>
<dbReference type="EnsemblMetazoa" id="Aqu2.1.13835_001">
    <property type="protein sequence ID" value="Aqu2.1.13835_001"/>
    <property type="gene ID" value="Aqu2.1.13835"/>
</dbReference>
<name>A0A1X7TGL1_AMPQE</name>
<feature type="region of interest" description="Disordered" evidence="2">
    <location>
        <begin position="1"/>
        <end position="42"/>
    </location>
</feature>
<dbReference type="InterPro" id="IPR000873">
    <property type="entry name" value="AMP-dep_synth/lig_dom"/>
</dbReference>
<dbReference type="SUPFAM" id="SSF56801">
    <property type="entry name" value="Acetyl-CoA synthetase-like"/>
    <property type="match status" value="1"/>
</dbReference>